<dbReference type="AlphaFoldDB" id="A0A840L8C3"/>
<keyword evidence="2" id="KW-1185">Reference proteome</keyword>
<comment type="caution">
    <text evidence="1">The sequence shown here is derived from an EMBL/GenBank/DDBJ whole genome shotgun (WGS) entry which is preliminary data.</text>
</comment>
<proteinExistence type="predicted"/>
<sequence length="32" mass="3654">MDRTDIENMTMKLATCNAYCNINTYQGIPVDN</sequence>
<reference evidence="1 2" key="1">
    <citation type="submission" date="2020-08" db="EMBL/GenBank/DDBJ databases">
        <title>Functional genomics of gut bacteria from endangered species of beetles.</title>
        <authorList>
            <person name="Carlos-Shanley C."/>
        </authorList>
    </citation>
    <scope>NUCLEOTIDE SEQUENCE [LARGE SCALE GENOMIC DNA]</scope>
    <source>
        <strain evidence="1 2">S00239</strain>
    </source>
</reference>
<gene>
    <name evidence="1" type="ORF">HNP55_002862</name>
</gene>
<accession>A0A840L8C3</accession>
<evidence type="ECO:0000313" key="2">
    <source>
        <dbReference type="Proteomes" id="UP000562027"/>
    </source>
</evidence>
<organism evidence="1 2">
    <name type="scientific">Roseateles oligotrophus</name>
    <dbReference type="NCBI Taxonomy" id="1769250"/>
    <lineage>
        <taxon>Bacteria</taxon>
        <taxon>Pseudomonadati</taxon>
        <taxon>Pseudomonadota</taxon>
        <taxon>Betaproteobacteria</taxon>
        <taxon>Burkholderiales</taxon>
        <taxon>Sphaerotilaceae</taxon>
        <taxon>Roseateles</taxon>
    </lineage>
</organism>
<evidence type="ECO:0000313" key="1">
    <source>
        <dbReference type="EMBL" id="MBB4844326.1"/>
    </source>
</evidence>
<dbReference type="Proteomes" id="UP000562027">
    <property type="component" value="Unassembled WGS sequence"/>
</dbReference>
<name>A0A840L8C3_9BURK</name>
<dbReference type="EMBL" id="JACHLP010000005">
    <property type="protein sequence ID" value="MBB4844326.1"/>
    <property type="molecule type" value="Genomic_DNA"/>
</dbReference>
<protein>
    <submittedName>
        <fullName evidence="1">Uncharacterized protein</fullName>
    </submittedName>
</protein>